<evidence type="ECO:0000313" key="2">
    <source>
        <dbReference type="Proteomes" id="UP001321520"/>
    </source>
</evidence>
<name>A0ABY9EBX2_9GAMM</name>
<gene>
    <name evidence="1" type="ORF">M8T91_16410</name>
</gene>
<dbReference type="EMBL" id="CP098023">
    <property type="protein sequence ID" value="WKD49456.1"/>
    <property type="molecule type" value="Genomic_DNA"/>
</dbReference>
<accession>A0ABY9EBX2</accession>
<proteinExistence type="predicted"/>
<sequence length="126" mass="13586">MEENFRLGAGLAIDPNQFQATSGPCITIRSTASQGIAITDGCYPSLAFSISESGTMDFFGPGPSSWQISVKIASAVCLLVGFFDGLFFLQAKPTDTIFSTLKGITLMRLFCIVSENHIRRIAPLNE</sequence>
<organism evidence="1 2">
    <name type="scientific">Microbulbifer spongiae</name>
    <dbReference type="NCBI Taxonomy" id="2944933"/>
    <lineage>
        <taxon>Bacteria</taxon>
        <taxon>Pseudomonadati</taxon>
        <taxon>Pseudomonadota</taxon>
        <taxon>Gammaproteobacteria</taxon>
        <taxon>Cellvibrionales</taxon>
        <taxon>Microbulbiferaceae</taxon>
        <taxon>Microbulbifer</taxon>
    </lineage>
</organism>
<dbReference type="RefSeq" id="WP_301415279.1">
    <property type="nucleotide sequence ID" value="NZ_CP098023.1"/>
</dbReference>
<keyword evidence="2" id="KW-1185">Reference proteome</keyword>
<reference evidence="1 2" key="1">
    <citation type="submission" date="2022-05" db="EMBL/GenBank/DDBJ databases">
        <title>Microbulbifer sp. nov., isolated from sponge.</title>
        <authorList>
            <person name="Gao L."/>
        </authorList>
    </citation>
    <scope>NUCLEOTIDE SEQUENCE [LARGE SCALE GENOMIC DNA]</scope>
    <source>
        <strain evidence="1 2">MI-G</strain>
    </source>
</reference>
<protein>
    <submittedName>
        <fullName evidence="1">Uncharacterized protein</fullName>
    </submittedName>
</protein>
<dbReference type="Proteomes" id="UP001321520">
    <property type="component" value="Chromosome"/>
</dbReference>
<evidence type="ECO:0000313" key="1">
    <source>
        <dbReference type="EMBL" id="WKD49456.1"/>
    </source>
</evidence>